<evidence type="ECO:0000259" key="8">
    <source>
        <dbReference type="SMART" id="SM00941"/>
    </source>
</evidence>
<comment type="caution">
    <text evidence="9">The sequence shown here is derived from an EMBL/GenBank/DDBJ whole genome shotgun (WGS) entry which is preliminary data.</text>
</comment>
<dbReference type="GO" id="GO:0005829">
    <property type="term" value="C:cytosol"/>
    <property type="evidence" value="ECO:0007669"/>
    <property type="project" value="TreeGrafter"/>
</dbReference>
<evidence type="ECO:0000256" key="2">
    <source>
        <dbReference type="ARBA" id="ARBA00011738"/>
    </source>
</evidence>
<comment type="pathway">
    <text evidence="7">Pyrimidine metabolism; dTMP biosynthesis via salvage pathway; dTMP from thymine: step 1/2.</text>
</comment>
<dbReference type="EC" id="2.4.2.4" evidence="3 7"/>
<evidence type="ECO:0000256" key="3">
    <source>
        <dbReference type="ARBA" id="ARBA00011892"/>
    </source>
</evidence>
<name>A0A074J244_9RHOB</name>
<comment type="similarity">
    <text evidence="1 7">Belongs to the thymidine/pyrimidine-nucleoside phosphorylase family.</text>
</comment>
<evidence type="ECO:0000256" key="7">
    <source>
        <dbReference type="HAMAP-Rule" id="MF_01628"/>
    </source>
</evidence>
<dbReference type="InterPro" id="IPR000053">
    <property type="entry name" value="Thymidine/pyrmidine_PPase"/>
</dbReference>
<accession>A0A074J244</accession>
<gene>
    <name evidence="7" type="primary">deoA</name>
    <name evidence="9" type="ORF">TP2_14910</name>
</gene>
<comment type="subunit">
    <text evidence="2 7">Homodimer.</text>
</comment>
<dbReference type="RefSeq" id="WP_038080224.1">
    <property type="nucleotide sequence ID" value="NZ_AUND01000042.1"/>
</dbReference>
<dbReference type="GO" id="GO:0004645">
    <property type="term" value="F:1,4-alpha-oligoglucan phosphorylase activity"/>
    <property type="evidence" value="ECO:0007669"/>
    <property type="project" value="InterPro"/>
</dbReference>
<dbReference type="NCBIfam" id="TIGR02644">
    <property type="entry name" value="Y_phosphoryl"/>
    <property type="match status" value="1"/>
</dbReference>
<dbReference type="PANTHER" id="PTHR10515:SF0">
    <property type="entry name" value="THYMIDINE PHOSPHORYLASE"/>
    <property type="match status" value="1"/>
</dbReference>
<dbReference type="InterPro" id="IPR017459">
    <property type="entry name" value="Glycosyl_Trfase_fam3_N_dom"/>
</dbReference>
<dbReference type="GO" id="GO:0006206">
    <property type="term" value="P:pyrimidine nucleobase metabolic process"/>
    <property type="evidence" value="ECO:0007669"/>
    <property type="project" value="InterPro"/>
</dbReference>
<dbReference type="OrthoDB" id="9763887at2"/>
<dbReference type="InterPro" id="IPR036320">
    <property type="entry name" value="Glycosyl_Trfase_fam3_N_dom_sf"/>
</dbReference>
<dbReference type="Pfam" id="PF02885">
    <property type="entry name" value="Glycos_trans_3N"/>
    <property type="match status" value="1"/>
</dbReference>
<dbReference type="FunFam" id="3.40.1030.10:FF:000003">
    <property type="entry name" value="Pyrimidine-nucleoside phosphorylase"/>
    <property type="match status" value="1"/>
</dbReference>
<evidence type="ECO:0000256" key="6">
    <source>
        <dbReference type="ARBA" id="ARBA00048550"/>
    </source>
</evidence>
<dbReference type="NCBIfam" id="NF004490">
    <property type="entry name" value="PRK05820.1"/>
    <property type="match status" value="1"/>
</dbReference>
<comment type="catalytic activity">
    <reaction evidence="6 7">
        <text>thymidine + phosphate = 2-deoxy-alpha-D-ribose 1-phosphate + thymine</text>
        <dbReference type="Rhea" id="RHEA:16037"/>
        <dbReference type="ChEBI" id="CHEBI:17748"/>
        <dbReference type="ChEBI" id="CHEBI:17821"/>
        <dbReference type="ChEBI" id="CHEBI:43474"/>
        <dbReference type="ChEBI" id="CHEBI:57259"/>
        <dbReference type="EC" id="2.4.2.4"/>
    </reaction>
</comment>
<dbReference type="GO" id="GO:0009032">
    <property type="term" value="F:thymidine phosphorylase activity"/>
    <property type="evidence" value="ECO:0007669"/>
    <property type="project" value="UniProtKB-UniRule"/>
</dbReference>
<dbReference type="Gene3D" id="3.40.1030.10">
    <property type="entry name" value="Nucleoside phosphorylase/phosphoribosyltransferase catalytic domain"/>
    <property type="match status" value="1"/>
</dbReference>
<dbReference type="InterPro" id="IPR013102">
    <property type="entry name" value="PYNP_C"/>
</dbReference>
<dbReference type="InterPro" id="IPR000312">
    <property type="entry name" value="Glycosyl_Trfase_fam3"/>
</dbReference>
<protein>
    <recommendedName>
        <fullName evidence="3 7">Thymidine phosphorylase</fullName>
        <ecNumber evidence="3 7">2.4.2.4</ecNumber>
    </recommendedName>
    <alternativeName>
        <fullName evidence="7">TdRPase</fullName>
    </alternativeName>
</protein>
<dbReference type="Gene3D" id="1.20.970.10">
    <property type="entry name" value="Transferase, Pyrimidine Nucleoside Phosphorylase, Chain C"/>
    <property type="match status" value="1"/>
</dbReference>
<dbReference type="NCBIfam" id="TIGR02643">
    <property type="entry name" value="T_phosphoryl"/>
    <property type="match status" value="1"/>
</dbReference>
<evidence type="ECO:0000313" key="9">
    <source>
        <dbReference type="EMBL" id="KEO50554.1"/>
    </source>
</evidence>
<dbReference type="eggNOG" id="COG0213">
    <property type="taxonomic scope" value="Bacteria"/>
</dbReference>
<dbReference type="EMBL" id="AUND01000042">
    <property type="protein sequence ID" value="KEO50554.1"/>
    <property type="molecule type" value="Genomic_DNA"/>
</dbReference>
<dbReference type="PIRSF" id="PIRSF000478">
    <property type="entry name" value="TP_PyNP"/>
    <property type="match status" value="1"/>
</dbReference>
<dbReference type="STRING" id="1353537.TP2_14910"/>
<dbReference type="SMART" id="SM00941">
    <property type="entry name" value="PYNP_C"/>
    <property type="match status" value="1"/>
</dbReference>
<dbReference type="SUPFAM" id="SSF52418">
    <property type="entry name" value="Nucleoside phosphorylase/phosphoribosyltransferase catalytic domain"/>
    <property type="match status" value="1"/>
</dbReference>
<evidence type="ECO:0000256" key="4">
    <source>
        <dbReference type="ARBA" id="ARBA00022676"/>
    </source>
</evidence>
<organism evidence="9 10">
    <name type="scientific">Thioclava pacifica DSM 10166</name>
    <dbReference type="NCBI Taxonomy" id="1353537"/>
    <lineage>
        <taxon>Bacteria</taxon>
        <taxon>Pseudomonadati</taxon>
        <taxon>Pseudomonadota</taxon>
        <taxon>Alphaproteobacteria</taxon>
        <taxon>Rhodobacterales</taxon>
        <taxon>Paracoccaceae</taxon>
        <taxon>Thioclava</taxon>
    </lineage>
</organism>
<dbReference type="Pfam" id="PF00591">
    <property type="entry name" value="Glycos_transf_3"/>
    <property type="match status" value="1"/>
</dbReference>
<evidence type="ECO:0000256" key="5">
    <source>
        <dbReference type="ARBA" id="ARBA00022679"/>
    </source>
</evidence>
<dbReference type="HAMAP" id="MF_01628">
    <property type="entry name" value="Thymid_phosp"/>
    <property type="match status" value="1"/>
</dbReference>
<dbReference type="AlphaFoldDB" id="A0A074J244"/>
<feature type="domain" description="Pyrimidine nucleoside phosphorylase C-terminal" evidence="8">
    <location>
        <begin position="346"/>
        <end position="420"/>
    </location>
</feature>
<dbReference type="Gene3D" id="3.90.1170.30">
    <property type="entry name" value="Pyrimidine nucleoside phosphorylase-like, C-terminal domain"/>
    <property type="match status" value="1"/>
</dbReference>
<dbReference type="Proteomes" id="UP000027432">
    <property type="component" value="Unassembled WGS sequence"/>
</dbReference>
<dbReference type="UniPathway" id="UPA00578">
    <property type="reaction ID" value="UER00638"/>
</dbReference>
<dbReference type="GO" id="GO:0046104">
    <property type="term" value="P:thymidine metabolic process"/>
    <property type="evidence" value="ECO:0007669"/>
    <property type="project" value="UniProtKB-UniRule"/>
</dbReference>
<dbReference type="Pfam" id="PF07831">
    <property type="entry name" value="PYNP_C"/>
    <property type="match status" value="1"/>
</dbReference>
<dbReference type="InterPro" id="IPR036566">
    <property type="entry name" value="PYNP-like_C_sf"/>
</dbReference>
<dbReference type="InterPro" id="IPR017872">
    <property type="entry name" value="Pyrmidine_PPase_CS"/>
</dbReference>
<dbReference type="SUPFAM" id="SSF47648">
    <property type="entry name" value="Nucleoside phosphorylase/phosphoribosyltransferase N-terminal domain"/>
    <property type="match status" value="1"/>
</dbReference>
<dbReference type="InterPro" id="IPR013465">
    <property type="entry name" value="Thymidine_Pase"/>
</dbReference>
<keyword evidence="5 7" id="KW-0808">Transferase</keyword>
<dbReference type="PROSITE" id="PS00647">
    <property type="entry name" value="THYMID_PHOSPHORYLASE"/>
    <property type="match status" value="1"/>
</dbReference>
<keyword evidence="10" id="KW-1185">Reference proteome</keyword>
<proteinExistence type="inferred from homology"/>
<reference evidence="9 10" key="1">
    <citation type="submission" date="2013-07" db="EMBL/GenBank/DDBJ databases">
        <title>Thioclava pacifica DSM 10166 Genome Sequencing.</title>
        <authorList>
            <person name="Lai Q."/>
            <person name="Shao Z."/>
        </authorList>
    </citation>
    <scope>NUCLEOTIDE SEQUENCE [LARGE SCALE GENOMIC DNA]</scope>
    <source>
        <strain evidence="9 10">DSM 10166</strain>
    </source>
</reference>
<sequence length="440" mass="44856">MDARSIIQGVRDGKGLGEEAARWFARGLADGAVSDAQAGAFAMAVLLKGIGTEGRVALTKAMRDSGEVLAWDMPGPVIDKHSTGGVGDSVSLLLAPALAACGCYVPMISGRGLGHTGGTLDKMEAIPGYDALPGIGTLRKVVAEVGCAIVGATGEIAPADKRLYGIRDISGTVESIDLITASILSKKLAAGLEGLILDVKVGSGAFMAKPEDARALAESLVATANGAGCKTTALITDMDQPLGHSAGNALEVIEVLETLTGTVVNEALWDVTAALGGEALVLAGLASDAEEGTARIDEAIASGRAAEIFGKMVAALGGPADFVERYPDRLPSAPVIRAVASPRAGFVTRINTRALGEAVVHLGGGRLVGTDKINPSVGLWETVALGEEMERGEPLTIIHAASDRTADAAEAAILRAITLGDEAGEEPPLIHDRIGPEDVQ</sequence>
<dbReference type="InterPro" id="IPR035902">
    <property type="entry name" value="Nuc_phospho_transferase"/>
</dbReference>
<dbReference type="SUPFAM" id="SSF54680">
    <property type="entry name" value="Pyrimidine nucleoside phosphorylase C-terminal domain"/>
    <property type="match status" value="1"/>
</dbReference>
<evidence type="ECO:0000256" key="1">
    <source>
        <dbReference type="ARBA" id="ARBA00006915"/>
    </source>
</evidence>
<comment type="function">
    <text evidence="7">The enzymes which catalyze the reversible phosphorolysis of pyrimidine nucleosides are involved in the degradation of these compounds and in their utilization as carbon and energy sources, or in the rescue of pyrimidine bases for nucleotide synthesis.</text>
</comment>
<dbReference type="InterPro" id="IPR018090">
    <property type="entry name" value="Pyrmidine_PPas_bac/euk"/>
</dbReference>
<keyword evidence="4 7" id="KW-0328">Glycosyltransferase</keyword>
<evidence type="ECO:0000313" key="10">
    <source>
        <dbReference type="Proteomes" id="UP000027432"/>
    </source>
</evidence>
<dbReference type="PANTHER" id="PTHR10515">
    <property type="entry name" value="THYMIDINE PHOSPHORYLASE"/>
    <property type="match status" value="1"/>
</dbReference>